<accession>B4S5S2</accession>
<dbReference type="STRING" id="290512.Paes_2115"/>
<protein>
    <submittedName>
        <fullName evidence="2">Uncharacterized protein</fullName>
    </submittedName>
</protein>
<evidence type="ECO:0000256" key="1">
    <source>
        <dbReference type="SAM" id="MobiDB-lite"/>
    </source>
</evidence>
<reference evidence="2" key="1">
    <citation type="submission" date="2008-06" db="EMBL/GenBank/DDBJ databases">
        <title>Complete sequence of chromosome of Prosthecochloris aestuarii DSM 271.</title>
        <authorList>
            <consortium name="US DOE Joint Genome Institute"/>
            <person name="Lucas S."/>
            <person name="Copeland A."/>
            <person name="Lapidus A."/>
            <person name="Glavina del Rio T."/>
            <person name="Dalin E."/>
            <person name="Tice H."/>
            <person name="Bruce D."/>
            <person name="Goodwin L."/>
            <person name="Pitluck S."/>
            <person name="Schmutz J."/>
            <person name="Larimer F."/>
            <person name="Land M."/>
            <person name="Hauser L."/>
            <person name="Kyrpides N."/>
            <person name="Anderson I."/>
            <person name="Liu Z."/>
            <person name="Li T."/>
            <person name="Zhao F."/>
            <person name="Overmann J."/>
            <person name="Bryant D.A."/>
            <person name="Richardson P."/>
        </authorList>
    </citation>
    <scope>NUCLEOTIDE SEQUENCE [LARGE SCALE GENOMIC DNA]</scope>
    <source>
        <strain evidence="2">DSM 271</strain>
    </source>
</reference>
<feature type="region of interest" description="Disordered" evidence="1">
    <location>
        <begin position="198"/>
        <end position="218"/>
    </location>
</feature>
<dbReference type="Gene3D" id="1.25.40.10">
    <property type="entry name" value="Tetratricopeptide repeat domain"/>
    <property type="match status" value="1"/>
</dbReference>
<name>B4S5S2_PROA2</name>
<dbReference type="Proteomes" id="UP000002725">
    <property type="component" value="Chromosome"/>
</dbReference>
<dbReference type="KEGG" id="paa:Paes_2115"/>
<organism evidence="2 3">
    <name type="scientific">Prosthecochloris aestuarii (strain DSM 271 / SK 413)</name>
    <dbReference type="NCBI Taxonomy" id="290512"/>
    <lineage>
        <taxon>Bacteria</taxon>
        <taxon>Pseudomonadati</taxon>
        <taxon>Chlorobiota</taxon>
        <taxon>Chlorobiia</taxon>
        <taxon>Chlorobiales</taxon>
        <taxon>Chlorobiaceae</taxon>
        <taxon>Prosthecochloris</taxon>
    </lineage>
</organism>
<evidence type="ECO:0000313" key="3">
    <source>
        <dbReference type="Proteomes" id="UP000002725"/>
    </source>
</evidence>
<dbReference type="SUPFAM" id="SSF48452">
    <property type="entry name" value="TPR-like"/>
    <property type="match status" value="1"/>
</dbReference>
<dbReference type="RefSeq" id="WP_012506651.1">
    <property type="nucleotide sequence ID" value="NC_011059.1"/>
</dbReference>
<sequence>MRIILTALFIPVLLFSRPQRGSDAYDRIKNANALYRAGTYDQAIDAYEGLSASSPPADIAIAARFNLANTLYMTASFREAASLFSRAAEEKSADEETRAAAFFNAGNALAAMAGRSTDRKQTHTLLRSSLMQYRQSLLLNPNALDAKINTEIVLRRIQPPPPASLSSTTKKNSDRQSKISSAMKERVLNSVHLEEKALLKRSYHPPGGKAQKSLNKNW</sequence>
<evidence type="ECO:0000313" key="2">
    <source>
        <dbReference type="EMBL" id="ACF47119.1"/>
    </source>
</evidence>
<keyword evidence="3" id="KW-1185">Reference proteome</keyword>
<dbReference type="eggNOG" id="COG1729">
    <property type="taxonomic scope" value="Bacteria"/>
</dbReference>
<dbReference type="AlphaFoldDB" id="B4S5S2"/>
<feature type="compositionally biased region" description="Basic and acidic residues" evidence="1">
    <location>
        <begin position="171"/>
        <end position="186"/>
    </location>
</feature>
<dbReference type="EMBL" id="CP001108">
    <property type="protein sequence ID" value="ACF47119.1"/>
    <property type="molecule type" value="Genomic_DNA"/>
</dbReference>
<dbReference type="InterPro" id="IPR011990">
    <property type="entry name" value="TPR-like_helical_dom_sf"/>
</dbReference>
<feature type="region of interest" description="Disordered" evidence="1">
    <location>
        <begin position="158"/>
        <end position="186"/>
    </location>
</feature>
<gene>
    <name evidence="2" type="ordered locus">Paes_2115</name>
</gene>
<dbReference type="HOGENOM" id="CLU_110241_0_0_10"/>
<proteinExistence type="predicted"/>